<dbReference type="Pfam" id="PF12146">
    <property type="entry name" value="Hydrolase_4"/>
    <property type="match status" value="1"/>
</dbReference>
<evidence type="ECO:0000259" key="3">
    <source>
        <dbReference type="Pfam" id="PF12146"/>
    </source>
</evidence>
<accession>A0ABP0Q6Z0</accession>
<dbReference type="PRINTS" id="PR00111">
    <property type="entry name" value="ABHYDROLASE"/>
</dbReference>
<evidence type="ECO:0000256" key="1">
    <source>
        <dbReference type="SAM" id="MobiDB-lite"/>
    </source>
</evidence>
<dbReference type="PANTHER" id="PTHR11614">
    <property type="entry name" value="PHOSPHOLIPASE-RELATED"/>
    <property type="match status" value="1"/>
</dbReference>
<dbReference type="SUPFAM" id="SSF53474">
    <property type="entry name" value="alpha/beta-Hydrolases"/>
    <property type="match status" value="1"/>
</dbReference>
<dbReference type="SUPFAM" id="SSF50985">
    <property type="entry name" value="RCC1/BLIP-II"/>
    <property type="match status" value="2"/>
</dbReference>
<keyword evidence="2" id="KW-0472">Membrane</keyword>
<dbReference type="InterPro" id="IPR009091">
    <property type="entry name" value="RCC1/BLIP-II"/>
</dbReference>
<evidence type="ECO:0000313" key="4">
    <source>
        <dbReference type="EMBL" id="CAK9082954.1"/>
    </source>
</evidence>
<dbReference type="Gene3D" id="2.130.10.30">
    <property type="entry name" value="Regulator of chromosome condensation 1/beta-lactamase-inhibitor protein II"/>
    <property type="match status" value="2"/>
</dbReference>
<gene>
    <name evidence="4" type="ORF">CCMP2556_LOCUS40490</name>
</gene>
<dbReference type="InterPro" id="IPR029058">
    <property type="entry name" value="AB_hydrolase_fold"/>
</dbReference>
<evidence type="ECO:0000313" key="5">
    <source>
        <dbReference type="Proteomes" id="UP001642484"/>
    </source>
</evidence>
<keyword evidence="2" id="KW-1133">Transmembrane helix</keyword>
<feature type="transmembrane region" description="Helical" evidence="2">
    <location>
        <begin position="21"/>
        <end position="43"/>
    </location>
</feature>
<feature type="domain" description="Serine aminopeptidase S33" evidence="3">
    <location>
        <begin position="841"/>
        <end position="1082"/>
    </location>
</feature>
<evidence type="ECO:0000256" key="2">
    <source>
        <dbReference type="SAM" id="Phobius"/>
    </source>
</evidence>
<organism evidence="4 5">
    <name type="scientific">Durusdinium trenchii</name>
    <dbReference type="NCBI Taxonomy" id="1381693"/>
    <lineage>
        <taxon>Eukaryota</taxon>
        <taxon>Sar</taxon>
        <taxon>Alveolata</taxon>
        <taxon>Dinophyceae</taxon>
        <taxon>Suessiales</taxon>
        <taxon>Symbiodiniaceae</taxon>
        <taxon>Durusdinium</taxon>
    </lineage>
</organism>
<name>A0ABP0Q6Z0_9DINO</name>
<comment type="caution">
    <text evidence="4">The sequence shown here is derived from an EMBL/GenBank/DDBJ whole genome shotgun (WGS) entry which is preliminary data.</text>
</comment>
<dbReference type="EMBL" id="CAXAMN010023984">
    <property type="protein sequence ID" value="CAK9082954.1"/>
    <property type="molecule type" value="Genomic_DNA"/>
</dbReference>
<feature type="compositionally biased region" description="Low complexity" evidence="1">
    <location>
        <begin position="670"/>
        <end position="688"/>
    </location>
</feature>
<proteinExistence type="predicted"/>
<dbReference type="Gene3D" id="3.40.50.1820">
    <property type="entry name" value="alpha/beta hydrolase"/>
    <property type="match status" value="1"/>
</dbReference>
<dbReference type="InterPro" id="IPR051044">
    <property type="entry name" value="MAG_DAG_Lipase"/>
</dbReference>
<protein>
    <recommendedName>
        <fullName evidence="3">Serine aminopeptidase S33 domain-containing protein</fullName>
    </recommendedName>
</protein>
<dbReference type="InterPro" id="IPR022742">
    <property type="entry name" value="Hydrolase_4"/>
</dbReference>
<keyword evidence="2" id="KW-0812">Transmembrane</keyword>
<feature type="region of interest" description="Disordered" evidence="1">
    <location>
        <begin position="670"/>
        <end position="721"/>
    </location>
</feature>
<sequence length="1124" mass="122596">MEQVVLAMEKYTIKVTTMLSFIYYSFTYFLVYTMGVFAAGVYIEHKYKRITRFFVTWRRVDDFLNAIKMKFMNLFLKMLELDMDVEKCNFDLFKMNVKVEVKGGVLDILSHTHAQTLAALRRTVAQMVSYSSFKAKLDDRWGSLALPMGQVLTFLGYILEANAPQLHGRLETRQNSNGSVWARQLISGPPKLAEQLVELTIEPDRSVNFLRRKAEQALQRPLKALFGGGRLNNPSRLCDVGVQDGDLLTAIVREPGPIMESYRKARAFAAICDGEVVTWGAPHFGGQLPARLRPRLVDVASVVVSAYACCALRNDGEVVTWGSELSGGDSEEVTHELRDVIEIYATDAAFAALKGNGSVVTWGDARNGGSSKEVSGDLFGVQKIFASTTAFAAIRSDGRVVTWGARNAGGDSSAVQDQLRDVKQIHATNVAFAAVRGDGSVVTWGAVSGGGDCSEVADQLVNIGQIHSTTRSFAALSADGKVVTWGAPSTGGDSSTVQGELLDVVQLAASETAFVAIREDGALFTWGDSKIPDVEQLSAVSRQVLATDSAFAALGVDGKVVTWGSKKGGDSSGVQEQLVEVGGHSYWSADSEDLMDVWQLQHLHALDLNAAGTTGGAVWWSALAEKIVHTTKTRSTSSFFSPRTELRAFATPTTQTRLCRLGVASVAPPSVSSVPSAPSMPSAPSAPSGISTVGAPTQTASAGSLGWHRTGATSPWRPHSFTPPGVVVPAWAWLPEEAKRPSETSKLLNLPTPNRSRSLQRVVGTLHGPPLRATLSGMPTALRAARDARQVQGRLRPEVGISPGARELAESPDVELKKELYRIRDGSQIFFHILKPKGKTPTHALVFLHGYSSTGDLYLEFLSELARSGAMVLIPDLPGHGRSDGLLLYIPDWWVFVDQVWTALELVLPVECIFDGQMLPLFLAGNSLGGGLAACMVLQRPSFFKGVLLLCPMLTVSDEVKPPWIVQMIFKYVVAHLFPTWPVSPVKDLSDFDFRDPLQGNKYVKVNPMSLQGLTPRLGTSLQLGFIYPDWLKERLSEVRTPFIIQHGLEDRVTDPNTSKELYKEAIAKDKTLKLYDGVYHCEMFCCLPGNEKLLGLKWSPEQVAVTKTCLEDMKQWMAERIGS</sequence>
<feature type="compositionally biased region" description="Polar residues" evidence="1">
    <location>
        <begin position="689"/>
        <end position="702"/>
    </location>
</feature>
<dbReference type="Proteomes" id="UP001642484">
    <property type="component" value="Unassembled WGS sequence"/>
</dbReference>
<reference evidence="4 5" key="1">
    <citation type="submission" date="2024-02" db="EMBL/GenBank/DDBJ databases">
        <authorList>
            <person name="Chen Y."/>
            <person name="Shah S."/>
            <person name="Dougan E. K."/>
            <person name="Thang M."/>
            <person name="Chan C."/>
        </authorList>
    </citation>
    <scope>NUCLEOTIDE SEQUENCE [LARGE SCALE GENOMIC DNA]</scope>
</reference>
<dbReference type="InterPro" id="IPR000073">
    <property type="entry name" value="AB_hydrolase_1"/>
</dbReference>
<keyword evidence="5" id="KW-1185">Reference proteome</keyword>